<dbReference type="RefSeq" id="WP_004057576.1">
    <property type="nucleotide sequence ID" value="NC_017941.2"/>
</dbReference>
<reference evidence="5 8" key="3">
    <citation type="journal article" date="2014" name="PLoS Genet.">
        <title>Phylogenetically driven sequencing of extremely halophilic archaea reveals strategies for static and dynamic osmo-response.</title>
        <authorList>
            <person name="Becker E.A."/>
            <person name="Seitzer P.M."/>
            <person name="Tritt A."/>
            <person name="Larsen D."/>
            <person name="Krusor M."/>
            <person name="Yao A.I."/>
            <person name="Wu D."/>
            <person name="Madern D."/>
            <person name="Eisen J.A."/>
            <person name="Darling A.E."/>
            <person name="Facciotti M.T."/>
        </authorList>
    </citation>
    <scope>NUCLEOTIDE SEQUENCE [LARGE SCALE GENOMIC DNA]</scope>
    <source>
        <strain evidence="5">ATCC 33500</strain>
        <strain evidence="8">ATCC 33500 / DSM 1411 / JCM 8866 / NBRC 14739 / NCIMB 2177 / R-4</strain>
    </source>
</reference>
<dbReference type="STRING" id="523841.HFX_0650"/>
<reference evidence="4 9" key="4">
    <citation type="submission" date="2014-04" db="EMBL/GenBank/DDBJ databases">
        <title>Transcriptional profiles of Haloferax mediterranei on the basis of nitrogen availability.</title>
        <authorList>
            <person name="Bautista V."/>
        </authorList>
    </citation>
    <scope>NUCLEOTIDE SEQUENCE [LARGE SCALE GENOMIC DNA]</scope>
    <source>
        <strain evidence="4">ATCC 33500</strain>
        <strain evidence="9">ATCC 33500 / DSM 1411 / JCM 8866 / NBRC 14739 / NCIMB 2177 / R-4</strain>
    </source>
</reference>
<name>I3R2B4_HALMT</name>
<dbReference type="eggNOG" id="arCOG06375">
    <property type="taxonomic scope" value="Archaea"/>
</dbReference>
<accession>I3R2B4</accession>
<organism evidence="3 7">
    <name type="scientific">Haloferax mediterranei (strain ATCC 33500 / DSM 1411 / JCM 8866 / NBRC 14739 / NCIMB 2177 / R-4)</name>
    <name type="common">Halobacterium mediterranei</name>
    <dbReference type="NCBI Taxonomy" id="523841"/>
    <lineage>
        <taxon>Archaea</taxon>
        <taxon>Methanobacteriati</taxon>
        <taxon>Methanobacteriota</taxon>
        <taxon>Stenosarchaea group</taxon>
        <taxon>Halobacteria</taxon>
        <taxon>Halobacteriales</taxon>
        <taxon>Haloferacaceae</taxon>
        <taxon>Haloferax</taxon>
    </lineage>
</organism>
<evidence type="ECO:0000259" key="2">
    <source>
        <dbReference type="Pfam" id="PF26413"/>
    </source>
</evidence>
<evidence type="ECO:0000313" key="10">
    <source>
        <dbReference type="Proteomes" id="UP000299011"/>
    </source>
</evidence>
<keyword evidence="1" id="KW-0472">Membrane</keyword>
<protein>
    <recommendedName>
        <fullName evidence="2">DUF8108 domain-containing protein</fullName>
    </recommendedName>
</protein>
<evidence type="ECO:0000313" key="3">
    <source>
        <dbReference type="EMBL" id="AFK18374.1"/>
    </source>
</evidence>
<reference evidence="3" key="5">
    <citation type="submission" date="2014-05" db="EMBL/GenBank/DDBJ databases">
        <authorList>
            <person name="Wang L."/>
            <person name="Yang H."/>
            <person name="Xiang H."/>
        </authorList>
    </citation>
    <scope>NUCLEOTIDE SEQUENCE</scope>
    <source>
        <strain evidence="3">CGMCC 1.2087</strain>
    </source>
</reference>
<dbReference type="Pfam" id="PF26413">
    <property type="entry name" value="DUF8108"/>
    <property type="match status" value="1"/>
</dbReference>
<reference evidence="3 7" key="2">
    <citation type="journal article" date="2012" name="J. Bacteriol.">
        <title>Complete genome sequence of the metabolically versatile halophilic archaeon Haloferax mediterranei, a poly(3-hydroxybutyrate-co-3-hydroxyvalerate) producer.</title>
        <authorList>
            <person name="Han J."/>
            <person name="Zhang F."/>
            <person name="Hou J."/>
            <person name="Liu X."/>
            <person name="Li M."/>
            <person name="Liu H."/>
            <person name="Cai L."/>
            <person name="Zhang B."/>
            <person name="Chen Y."/>
            <person name="Zhou J."/>
            <person name="Hu S."/>
            <person name="Xiang H."/>
        </authorList>
    </citation>
    <scope>NUCLEOTIDE SEQUENCE [LARGE SCALE GENOMIC DNA]</scope>
    <source>
        <strain evidence="7">ATCC 33500 / DSM 1411 / JCM 8866 / NBRC 14739 / NCIMB 2177 / R-4</strain>
        <strain evidence="3">CGMCC 1.2087</strain>
    </source>
</reference>
<keyword evidence="1" id="KW-0812">Transmembrane</keyword>
<evidence type="ECO:0000313" key="7">
    <source>
        <dbReference type="Proteomes" id="UP000006469"/>
    </source>
</evidence>
<keyword evidence="1" id="KW-1133">Transmembrane helix</keyword>
<evidence type="ECO:0000313" key="9">
    <source>
        <dbReference type="Proteomes" id="UP000027075"/>
    </source>
</evidence>
<reference evidence="3" key="1">
    <citation type="journal article" date="2012" name="Appl. Environ. Microbiol.">
        <title>Identification of the haloarchaeal phasin (PhaP) that functions in polyhydroxyalkanoate accumulation and granule formation in Haloferax mediterranei.</title>
        <authorList>
            <person name="Cai S."/>
            <person name="Cai L."/>
            <person name="Liu H."/>
            <person name="Liu X."/>
            <person name="Han J."/>
            <person name="Zhou J."/>
            <person name="Xiang H."/>
        </authorList>
    </citation>
    <scope>NUCLEOTIDE SEQUENCE</scope>
    <source>
        <strain evidence="3">CGMCC 1.2087</strain>
    </source>
</reference>
<evidence type="ECO:0000313" key="5">
    <source>
        <dbReference type="EMBL" id="EMA02351.1"/>
    </source>
</evidence>
<keyword evidence="8" id="KW-1185">Reference proteome</keyword>
<feature type="domain" description="DUF8108" evidence="2">
    <location>
        <begin position="61"/>
        <end position="124"/>
    </location>
</feature>
<gene>
    <name evidence="3" type="ordered locus">HFX_0650</name>
    <name evidence="4" type="ORF">BM92_05985</name>
    <name evidence="5" type="ORF">C439_07210</name>
    <name evidence="6" type="ORF">E6P09_06300</name>
</gene>
<dbReference type="Proteomes" id="UP000006469">
    <property type="component" value="Chromosome"/>
</dbReference>
<reference evidence="6 10" key="6">
    <citation type="submission" date="2019-04" db="EMBL/GenBank/DDBJ databases">
        <title>Methylomes of two halophilic Archaea, Haloarcula marismortui and Haloferax mediterranei.</title>
        <authorList>
            <person name="DasSarma S."/>
            <person name="DasSarma P."/>
            <person name="DasSarma S."/>
            <person name="Fomenkov A."/>
            <person name="Vincze T."/>
            <person name="Anton B.P."/>
            <person name="Roberts R.J."/>
        </authorList>
    </citation>
    <scope>NUCLEOTIDE SEQUENCE [LARGE SCALE GENOMIC DNA]</scope>
    <source>
        <strain evidence="6">ATCC 33500</strain>
        <strain evidence="10">ATCC 33500 / DSM 1411 / JCM 8866 / NBRC 14739 / NCIMB 2177 / R-4</strain>
    </source>
</reference>
<proteinExistence type="predicted"/>
<evidence type="ECO:0000313" key="6">
    <source>
        <dbReference type="EMBL" id="QCQ74885.1"/>
    </source>
</evidence>
<evidence type="ECO:0000256" key="1">
    <source>
        <dbReference type="SAM" id="Phobius"/>
    </source>
</evidence>
<dbReference type="PaxDb" id="523841-HFX_0650"/>
<sequence length="149" mass="16441">MPRPTLLSSTLRRLTVAVSLLTSALFAFLTAVILAPSLPELGVVFFLPIFWLHCYFAGYVSYRPTEMGRVRDVVTTPKPVRNCTVCGDSDTRGVVREFSTQLVAAGVALTTTEHGKNEYCERCHAVEFSPTDRAARGASDATEREELNR</sequence>
<dbReference type="EMBL" id="CP001868">
    <property type="protein sequence ID" value="AFK18374.1"/>
    <property type="molecule type" value="Genomic_DNA"/>
</dbReference>
<dbReference type="EMBL" id="CP007551">
    <property type="protein sequence ID" value="AHZ22230.1"/>
    <property type="molecule type" value="Genomic_DNA"/>
</dbReference>
<dbReference type="KEGG" id="hme:HFX_0650"/>
<dbReference type="Proteomes" id="UP000299011">
    <property type="component" value="Chromosome"/>
</dbReference>
<feature type="transmembrane region" description="Helical" evidence="1">
    <location>
        <begin position="41"/>
        <end position="62"/>
    </location>
</feature>
<dbReference type="EMBL" id="AOLO01000007">
    <property type="protein sequence ID" value="EMA02351.1"/>
    <property type="molecule type" value="Genomic_DNA"/>
</dbReference>
<dbReference type="OrthoDB" id="53394at2157"/>
<dbReference type="Proteomes" id="UP000027075">
    <property type="component" value="Chromosome"/>
</dbReference>
<dbReference type="PATRIC" id="fig|523841.21.peg.1458"/>
<dbReference type="Proteomes" id="UP000011603">
    <property type="component" value="Unassembled WGS sequence"/>
</dbReference>
<evidence type="ECO:0000313" key="8">
    <source>
        <dbReference type="Proteomes" id="UP000011603"/>
    </source>
</evidence>
<feature type="transmembrane region" description="Helical" evidence="1">
    <location>
        <begin position="12"/>
        <end position="35"/>
    </location>
</feature>
<dbReference type="InterPro" id="IPR058421">
    <property type="entry name" value="DUF8108_C"/>
</dbReference>
<dbReference type="EMBL" id="CP039139">
    <property type="protein sequence ID" value="QCQ74885.1"/>
    <property type="molecule type" value="Genomic_DNA"/>
</dbReference>
<evidence type="ECO:0000313" key="4">
    <source>
        <dbReference type="EMBL" id="AHZ22230.1"/>
    </source>
</evidence>
<dbReference type="HOGENOM" id="CLU_1782451_0_0_2"/>
<dbReference type="AlphaFoldDB" id="I3R2B4"/>
<dbReference type="GeneID" id="40156011"/>